<comment type="cofactor">
    <cofactor evidence="1">
        <name>(6R)-5,10-methylene-5,6,7,8-tetrahydrofolate</name>
        <dbReference type="ChEBI" id="CHEBI:15636"/>
    </cofactor>
</comment>
<keyword evidence="3" id="KW-0456">Lyase</keyword>
<dbReference type="InterPro" id="IPR036155">
    <property type="entry name" value="Crypto/Photolyase_N_sf"/>
</dbReference>
<evidence type="ECO:0000313" key="3">
    <source>
        <dbReference type="EMBL" id="QDT09256.1"/>
    </source>
</evidence>
<sequence>MPPLKNVLPSLPARLAERVREVHSGSSPENETSAIGEFVLYWMRTAVRSCDNQALSVAIHAANEWQLPVLVYQGVSERYPFASDRHHSFLLQGARDVQQQLAERKIAYALHVESPGNRGPHLKSLAQRASMVVTEDMPTEPLRRWTRLLCREVDCPVIAVDCACVVPMSLVGKAYDRAFEFRDATKQLYVDRIQTEPLQEIAPQFDLPETIDLRFDPVDLQNTNIANLVAECEIDHSIGPVASTVGGSKSGYERWEAFKLNGLSLYDRQRNDALIDGVSRMSAYLHYGMVSPLRIAREAAAEQSSGAKKYLDELLIWRELAYGFCFYRRDHGRMSAIPDWAIETLSNHESDERPELLSWETLARGRSGNALWDAAQRSLLIHGELHNNVRMTWGKAILNWTPNAKKALAQIIDLNHRYALDGRDPASYGGILWCLGQFDRPFSPEQPVFGTVRTRSPQQHARRLDPSAYQNKINPRQTQSAPTVAVVGAGLSGLICARTLMDQGFDVTVFEKSGGMGGRMATRRVNANLSFDHGAQYFTARDERFKRYVRSWVQDEIVQPWQGRIVVLEQGNVKEEKRGTDRFVATPTMNAIGKHLAAEIDVNIRTRVASLKQTAKGSGKQSGKQWSLASDSGDDLGQFDAAVVAVPAGQAAKLLSSVPCLADQAEATKMSGCWAVMLATDTTSALDFDAAFVQHSPLSWIALNNTKPGRDGDQSAWTLHATAEWTEQHINASAAEVEELLVNEFWNAVGLSPSKPVHAQAHLWRFALPQNPLPTSCLFDRDLQIGACGDWCGGPRVEGAFLSGMSMAGRIMSLAGSTNDEV</sequence>
<dbReference type="Gene3D" id="1.10.579.10">
    <property type="entry name" value="DNA Cyclobutane Dipyrimidine Photolyase, subunit A, domain 3"/>
    <property type="match status" value="1"/>
</dbReference>
<dbReference type="RefSeq" id="WP_419189722.1">
    <property type="nucleotide sequence ID" value="NZ_CP036526.1"/>
</dbReference>
<dbReference type="Gene3D" id="3.90.660.10">
    <property type="match status" value="1"/>
</dbReference>
<dbReference type="Pfam" id="PF00875">
    <property type="entry name" value="DNA_photolyase"/>
    <property type="match status" value="1"/>
</dbReference>
<dbReference type="EMBL" id="CP036526">
    <property type="protein sequence ID" value="QDT09256.1"/>
    <property type="molecule type" value="Genomic_DNA"/>
</dbReference>
<accession>A0A517NQ50</accession>
<dbReference type="SUPFAM" id="SSF51905">
    <property type="entry name" value="FAD/NAD(P)-binding domain"/>
    <property type="match status" value="1"/>
</dbReference>
<dbReference type="PRINTS" id="PR00419">
    <property type="entry name" value="ADXRDTASE"/>
</dbReference>
<dbReference type="InterPro" id="IPR036188">
    <property type="entry name" value="FAD/NAD-bd_sf"/>
</dbReference>
<evidence type="ECO:0000313" key="4">
    <source>
        <dbReference type="Proteomes" id="UP000319817"/>
    </source>
</evidence>
<dbReference type="Gene3D" id="1.25.40.80">
    <property type="match status" value="1"/>
</dbReference>
<dbReference type="GO" id="GO:0000719">
    <property type="term" value="P:photoreactive repair"/>
    <property type="evidence" value="ECO:0007669"/>
    <property type="project" value="TreeGrafter"/>
</dbReference>
<dbReference type="InterPro" id="IPR036134">
    <property type="entry name" value="Crypto/Photolyase_FAD-like_sf"/>
</dbReference>
<dbReference type="PANTHER" id="PTHR10211">
    <property type="entry name" value="DEOXYRIBODIPYRIMIDINE PHOTOLYASE"/>
    <property type="match status" value="1"/>
</dbReference>
<dbReference type="InterPro" id="IPR014729">
    <property type="entry name" value="Rossmann-like_a/b/a_fold"/>
</dbReference>
<protein>
    <submittedName>
        <fullName evidence="3">Deoxyribodipyrimidine photo-lyase</fullName>
        <ecNumber evidence="3">4.1.99.3</ecNumber>
    </submittedName>
</protein>
<reference evidence="3 4" key="1">
    <citation type="submission" date="2019-02" db="EMBL/GenBank/DDBJ databases">
        <title>Deep-cultivation of Planctomycetes and their phenomic and genomic characterization uncovers novel biology.</title>
        <authorList>
            <person name="Wiegand S."/>
            <person name="Jogler M."/>
            <person name="Boedeker C."/>
            <person name="Pinto D."/>
            <person name="Vollmers J."/>
            <person name="Rivas-Marin E."/>
            <person name="Kohn T."/>
            <person name="Peeters S.H."/>
            <person name="Heuer A."/>
            <person name="Rast P."/>
            <person name="Oberbeckmann S."/>
            <person name="Bunk B."/>
            <person name="Jeske O."/>
            <person name="Meyerdierks A."/>
            <person name="Storesund J.E."/>
            <person name="Kallscheuer N."/>
            <person name="Luecker S."/>
            <person name="Lage O.M."/>
            <person name="Pohl T."/>
            <person name="Merkel B.J."/>
            <person name="Hornburger P."/>
            <person name="Mueller R.-W."/>
            <person name="Bruemmer F."/>
            <person name="Labrenz M."/>
            <person name="Spormann A.M."/>
            <person name="Op den Camp H."/>
            <person name="Overmann J."/>
            <person name="Amann R."/>
            <person name="Jetten M.S.M."/>
            <person name="Mascher T."/>
            <person name="Medema M.H."/>
            <person name="Devos D.P."/>
            <person name="Kaster A.-K."/>
            <person name="Ovreas L."/>
            <person name="Rohde M."/>
            <person name="Galperin M.Y."/>
            <person name="Jogler C."/>
        </authorList>
    </citation>
    <scope>NUCLEOTIDE SEQUENCE [LARGE SCALE GENOMIC DNA]</scope>
    <source>
        <strain evidence="3 4">K23_9</strain>
    </source>
</reference>
<gene>
    <name evidence="3" type="primary">phrB</name>
    <name evidence="3" type="ORF">K239x_12010</name>
</gene>
<dbReference type="SUPFAM" id="SSF52425">
    <property type="entry name" value="Cryptochrome/photolyase, N-terminal domain"/>
    <property type="match status" value="1"/>
</dbReference>
<dbReference type="Gene3D" id="3.40.50.620">
    <property type="entry name" value="HUPs"/>
    <property type="match status" value="1"/>
</dbReference>
<evidence type="ECO:0000256" key="1">
    <source>
        <dbReference type="ARBA" id="ARBA00001932"/>
    </source>
</evidence>
<organism evidence="3 4">
    <name type="scientific">Stieleria marina</name>
    <dbReference type="NCBI Taxonomy" id="1930275"/>
    <lineage>
        <taxon>Bacteria</taxon>
        <taxon>Pseudomonadati</taxon>
        <taxon>Planctomycetota</taxon>
        <taxon>Planctomycetia</taxon>
        <taxon>Pirellulales</taxon>
        <taxon>Pirellulaceae</taxon>
        <taxon>Stieleria</taxon>
    </lineage>
</organism>
<keyword evidence="4" id="KW-1185">Reference proteome</keyword>
<proteinExistence type="predicted"/>
<dbReference type="PANTHER" id="PTHR10211:SF0">
    <property type="entry name" value="DEOXYRIBODIPYRIMIDINE PHOTO-LYASE"/>
    <property type="match status" value="1"/>
</dbReference>
<dbReference type="SUPFAM" id="SSF48173">
    <property type="entry name" value="Cryptochrome/photolyase FAD-binding domain"/>
    <property type="match status" value="1"/>
</dbReference>
<dbReference type="AlphaFoldDB" id="A0A517NQ50"/>
<dbReference type="EC" id="4.1.99.3" evidence="3"/>
<name>A0A517NQ50_9BACT</name>
<feature type="domain" description="Photolyase/cryptochrome alpha/beta" evidence="2">
    <location>
        <begin position="37"/>
        <end position="168"/>
    </location>
</feature>
<dbReference type="Proteomes" id="UP000319817">
    <property type="component" value="Chromosome"/>
</dbReference>
<dbReference type="InterPro" id="IPR052219">
    <property type="entry name" value="Photolyase_Class-2"/>
</dbReference>
<dbReference type="Pfam" id="PF13450">
    <property type="entry name" value="NAD_binding_8"/>
    <property type="match status" value="1"/>
</dbReference>
<dbReference type="InterPro" id="IPR006050">
    <property type="entry name" value="DNA_photolyase_N"/>
</dbReference>
<dbReference type="PROSITE" id="PS51645">
    <property type="entry name" value="PHR_CRY_ALPHA_BETA"/>
    <property type="match status" value="1"/>
</dbReference>
<dbReference type="GO" id="GO:0003904">
    <property type="term" value="F:deoxyribodipyrimidine photo-lyase activity"/>
    <property type="evidence" value="ECO:0007669"/>
    <property type="project" value="UniProtKB-EC"/>
</dbReference>
<dbReference type="Gene3D" id="3.50.50.60">
    <property type="entry name" value="FAD/NAD(P)-binding domain"/>
    <property type="match status" value="1"/>
</dbReference>
<evidence type="ECO:0000259" key="2">
    <source>
        <dbReference type="PROSITE" id="PS51645"/>
    </source>
</evidence>